<evidence type="ECO:0000313" key="8">
    <source>
        <dbReference type="Proteomes" id="UP001610334"/>
    </source>
</evidence>
<reference evidence="7 8" key="1">
    <citation type="submission" date="2024-07" db="EMBL/GenBank/DDBJ databases">
        <title>Section-level genome sequencing and comparative genomics of Aspergillus sections Usti and Cavernicolus.</title>
        <authorList>
            <consortium name="Lawrence Berkeley National Laboratory"/>
            <person name="Nybo J.L."/>
            <person name="Vesth T.C."/>
            <person name="Theobald S."/>
            <person name="Frisvad J.C."/>
            <person name="Larsen T.O."/>
            <person name="Kjaerboelling I."/>
            <person name="Rothschild-Mancinelli K."/>
            <person name="Lyhne E.K."/>
            <person name="Kogle M.E."/>
            <person name="Barry K."/>
            <person name="Clum A."/>
            <person name="Na H."/>
            <person name="Ledsgaard L."/>
            <person name="Lin J."/>
            <person name="Lipzen A."/>
            <person name="Kuo A."/>
            <person name="Riley R."/>
            <person name="Mondo S."/>
            <person name="Labutti K."/>
            <person name="Haridas S."/>
            <person name="Pangalinan J."/>
            <person name="Salamov A.A."/>
            <person name="Simmons B.A."/>
            <person name="Magnuson J.K."/>
            <person name="Chen J."/>
            <person name="Drula E."/>
            <person name="Henrissat B."/>
            <person name="Wiebenga A."/>
            <person name="Lubbers R.J."/>
            <person name="Gomes A.C."/>
            <person name="Makela M.R."/>
            <person name="Stajich J."/>
            <person name="Grigoriev I.V."/>
            <person name="Mortensen U.H."/>
            <person name="De Vries R.P."/>
            <person name="Baker S.E."/>
            <person name="Andersen M.R."/>
        </authorList>
    </citation>
    <scope>NUCLEOTIDE SEQUENCE [LARGE SCALE GENOMIC DNA]</scope>
    <source>
        <strain evidence="7 8">CBS 588.65</strain>
    </source>
</reference>
<evidence type="ECO:0000256" key="2">
    <source>
        <dbReference type="ARBA" id="ARBA00022833"/>
    </source>
</evidence>
<dbReference type="InterPro" id="IPR051430">
    <property type="entry name" value="Fungal_TF_Env_Response"/>
</dbReference>
<evidence type="ECO:0000256" key="6">
    <source>
        <dbReference type="ARBA" id="ARBA00023242"/>
    </source>
</evidence>
<dbReference type="PANTHER" id="PTHR31944">
    <property type="entry name" value="HEME-RESPONSIVE ZINC FINGER TRANSCRIPTION FACTOR HAP1"/>
    <property type="match status" value="1"/>
</dbReference>
<proteinExistence type="predicted"/>
<dbReference type="CDD" id="cd12148">
    <property type="entry name" value="fungal_TF_MHR"/>
    <property type="match status" value="1"/>
</dbReference>
<keyword evidence="5" id="KW-0804">Transcription</keyword>
<keyword evidence="8" id="KW-1185">Reference proteome</keyword>
<protein>
    <submittedName>
        <fullName evidence="7">Uncharacterized protein</fullName>
    </submittedName>
</protein>
<keyword evidence="6" id="KW-0539">Nucleus</keyword>
<dbReference type="Proteomes" id="UP001610334">
    <property type="component" value="Unassembled WGS sequence"/>
</dbReference>
<dbReference type="EMBL" id="JBFXLT010000079">
    <property type="protein sequence ID" value="KAL2809984.1"/>
    <property type="molecule type" value="Genomic_DNA"/>
</dbReference>
<evidence type="ECO:0000256" key="5">
    <source>
        <dbReference type="ARBA" id="ARBA00023163"/>
    </source>
</evidence>
<evidence type="ECO:0000256" key="3">
    <source>
        <dbReference type="ARBA" id="ARBA00023015"/>
    </source>
</evidence>
<accession>A0ABR4H403</accession>
<keyword evidence="1" id="KW-0479">Metal-binding</keyword>
<dbReference type="PANTHER" id="PTHR31944:SF131">
    <property type="entry name" value="HEME-RESPONSIVE ZINC FINGER TRANSCRIPTION FACTOR HAP1"/>
    <property type="match status" value="1"/>
</dbReference>
<keyword evidence="4" id="KW-0238">DNA-binding</keyword>
<keyword evidence="3" id="KW-0805">Transcription regulation</keyword>
<gene>
    <name evidence="7" type="ORF">BJX63DRAFT_434739</name>
</gene>
<evidence type="ECO:0000313" key="7">
    <source>
        <dbReference type="EMBL" id="KAL2809984.1"/>
    </source>
</evidence>
<keyword evidence="2" id="KW-0862">Zinc</keyword>
<sequence length="221" mass="24610">MHMGLHLDPKHLVQPSPFQAEIHHRLWATILELVIQTGMDAGVDNLPLNDVQGLTDTTIQVALLRSLPLRLQIARVVNNFRSGPSYKETLRLSTELSDLHQETAAIIPPRPLLYASQGQPILRPSRKFTLNNALHILSSAPIPPTEPTDYTSLYLSGTSSFHDVLMQAAAVLCDELLTQIAKDKTIKPPPTPTKQYNDILRPLDAFLTSNLARLHIRETNV</sequence>
<evidence type="ECO:0000256" key="4">
    <source>
        <dbReference type="ARBA" id="ARBA00023125"/>
    </source>
</evidence>
<comment type="caution">
    <text evidence="7">The sequence shown here is derived from an EMBL/GenBank/DDBJ whole genome shotgun (WGS) entry which is preliminary data.</text>
</comment>
<name>A0ABR4H403_9EURO</name>
<organism evidence="7 8">
    <name type="scientific">Aspergillus granulosus</name>
    <dbReference type="NCBI Taxonomy" id="176169"/>
    <lineage>
        <taxon>Eukaryota</taxon>
        <taxon>Fungi</taxon>
        <taxon>Dikarya</taxon>
        <taxon>Ascomycota</taxon>
        <taxon>Pezizomycotina</taxon>
        <taxon>Eurotiomycetes</taxon>
        <taxon>Eurotiomycetidae</taxon>
        <taxon>Eurotiales</taxon>
        <taxon>Aspergillaceae</taxon>
        <taxon>Aspergillus</taxon>
        <taxon>Aspergillus subgen. Nidulantes</taxon>
    </lineage>
</organism>
<evidence type="ECO:0000256" key="1">
    <source>
        <dbReference type="ARBA" id="ARBA00022723"/>
    </source>
</evidence>